<feature type="domain" description="Acyl-CoA dehydrogenase/oxidase C-terminal" evidence="7">
    <location>
        <begin position="229"/>
        <end position="375"/>
    </location>
</feature>
<evidence type="ECO:0000256" key="1">
    <source>
        <dbReference type="ARBA" id="ARBA00001974"/>
    </source>
</evidence>
<evidence type="ECO:0000256" key="5">
    <source>
        <dbReference type="ARBA" id="ARBA00023002"/>
    </source>
</evidence>
<dbReference type="Pfam" id="PF02771">
    <property type="entry name" value="Acyl-CoA_dh_N"/>
    <property type="match status" value="1"/>
</dbReference>
<dbReference type="RefSeq" id="WP_031134324.1">
    <property type="nucleotide sequence ID" value="NZ_JYJH01000010.1"/>
</dbReference>
<dbReference type="Gene3D" id="1.10.540.10">
    <property type="entry name" value="Acyl-CoA dehydrogenase/oxidase, N-terminal domain"/>
    <property type="match status" value="1"/>
</dbReference>
<dbReference type="InterPro" id="IPR036250">
    <property type="entry name" value="AcylCo_DH-like_C"/>
</dbReference>
<dbReference type="PANTHER" id="PTHR43884">
    <property type="entry name" value="ACYL-COA DEHYDROGENASE"/>
    <property type="match status" value="1"/>
</dbReference>
<comment type="cofactor">
    <cofactor evidence="1 6">
        <name>FAD</name>
        <dbReference type="ChEBI" id="CHEBI:57692"/>
    </cofactor>
</comment>
<dbReference type="Gene3D" id="2.40.110.10">
    <property type="entry name" value="Butyryl-CoA Dehydrogenase, subunit A, domain 2"/>
    <property type="match status" value="1"/>
</dbReference>
<evidence type="ECO:0000259" key="9">
    <source>
        <dbReference type="Pfam" id="PF02771"/>
    </source>
</evidence>
<dbReference type="Gene3D" id="1.20.140.10">
    <property type="entry name" value="Butyryl-CoA Dehydrogenase, subunit A, domain 3"/>
    <property type="match status" value="1"/>
</dbReference>
<proteinExistence type="inferred from homology"/>
<evidence type="ECO:0000259" key="7">
    <source>
        <dbReference type="Pfam" id="PF00441"/>
    </source>
</evidence>
<name>A0A0M2GT83_9ACTN</name>
<dbReference type="PANTHER" id="PTHR43884:SF12">
    <property type="entry name" value="ISOVALERYL-COA DEHYDROGENASE, MITOCHONDRIAL-RELATED"/>
    <property type="match status" value="1"/>
</dbReference>
<dbReference type="InterPro" id="IPR013786">
    <property type="entry name" value="AcylCoA_DH/ox_N"/>
</dbReference>
<feature type="domain" description="Acyl-CoA dehydrogenase/oxidase N-terminal" evidence="9">
    <location>
        <begin position="5"/>
        <end position="117"/>
    </location>
</feature>
<dbReference type="InterPro" id="IPR037069">
    <property type="entry name" value="AcylCoA_DH/ox_N_sf"/>
</dbReference>
<dbReference type="GO" id="GO:0003995">
    <property type="term" value="F:acyl-CoA dehydrogenase activity"/>
    <property type="evidence" value="ECO:0007669"/>
    <property type="project" value="InterPro"/>
</dbReference>
<dbReference type="EMBL" id="JYJH01000010">
    <property type="protein sequence ID" value="KJK38650.1"/>
    <property type="molecule type" value="Genomic_DNA"/>
</dbReference>
<dbReference type="InterPro" id="IPR006089">
    <property type="entry name" value="Acyl-CoA_DH_CS"/>
</dbReference>
<accession>A0A0M2GT83</accession>
<keyword evidence="11" id="KW-1185">Reference proteome</keyword>
<evidence type="ECO:0000256" key="2">
    <source>
        <dbReference type="ARBA" id="ARBA00009347"/>
    </source>
</evidence>
<dbReference type="Proteomes" id="UP000034786">
    <property type="component" value="Unassembled WGS sequence"/>
</dbReference>
<keyword evidence="3 6" id="KW-0285">Flavoprotein</keyword>
<dbReference type="FunFam" id="2.40.110.10:FF:000002">
    <property type="entry name" value="Acyl-CoA dehydrogenase fadE12"/>
    <property type="match status" value="1"/>
</dbReference>
<dbReference type="InterPro" id="IPR009100">
    <property type="entry name" value="AcylCoA_DH/oxidase_NM_dom_sf"/>
</dbReference>
<evidence type="ECO:0000256" key="6">
    <source>
        <dbReference type="RuleBase" id="RU362125"/>
    </source>
</evidence>
<comment type="similarity">
    <text evidence="2 6">Belongs to the acyl-CoA dehydrogenase family.</text>
</comment>
<evidence type="ECO:0000259" key="8">
    <source>
        <dbReference type="Pfam" id="PF02770"/>
    </source>
</evidence>
<dbReference type="SUPFAM" id="SSF47203">
    <property type="entry name" value="Acyl-CoA dehydrogenase C-terminal domain-like"/>
    <property type="match status" value="1"/>
</dbReference>
<dbReference type="STRING" id="284040.UK15_16485"/>
<dbReference type="Pfam" id="PF00441">
    <property type="entry name" value="Acyl-CoA_dh_1"/>
    <property type="match status" value="1"/>
</dbReference>
<feature type="domain" description="Acyl-CoA oxidase/dehydrogenase middle" evidence="8">
    <location>
        <begin position="122"/>
        <end position="217"/>
    </location>
</feature>
<keyword evidence="5 6" id="KW-0560">Oxidoreductase</keyword>
<organism evidence="10 11">
    <name type="scientific">Streptomyces variegatus</name>
    <dbReference type="NCBI Taxonomy" id="284040"/>
    <lineage>
        <taxon>Bacteria</taxon>
        <taxon>Bacillati</taxon>
        <taxon>Actinomycetota</taxon>
        <taxon>Actinomycetes</taxon>
        <taxon>Kitasatosporales</taxon>
        <taxon>Streptomycetaceae</taxon>
        <taxon>Streptomyces</taxon>
    </lineage>
</organism>
<dbReference type="SUPFAM" id="SSF56645">
    <property type="entry name" value="Acyl-CoA dehydrogenase NM domain-like"/>
    <property type="match status" value="1"/>
</dbReference>
<keyword evidence="4 6" id="KW-0274">FAD</keyword>
<dbReference type="InterPro" id="IPR009075">
    <property type="entry name" value="AcylCo_DH/oxidase_C"/>
</dbReference>
<evidence type="ECO:0000313" key="11">
    <source>
        <dbReference type="Proteomes" id="UP000034786"/>
    </source>
</evidence>
<dbReference type="PROSITE" id="PS00073">
    <property type="entry name" value="ACYL_COA_DH_2"/>
    <property type="match status" value="1"/>
</dbReference>
<dbReference type="GO" id="GO:0050660">
    <property type="term" value="F:flavin adenine dinucleotide binding"/>
    <property type="evidence" value="ECO:0007669"/>
    <property type="project" value="InterPro"/>
</dbReference>
<evidence type="ECO:0000256" key="4">
    <source>
        <dbReference type="ARBA" id="ARBA00022827"/>
    </source>
</evidence>
<dbReference type="InterPro" id="IPR006091">
    <property type="entry name" value="Acyl-CoA_Oxase/DH_mid-dom"/>
</dbReference>
<dbReference type="AlphaFoldDB" id="A0A0M2GT83"/>
<comment type="caution">
    <text evidence="10">The sequence shown here is derived from an EMBL/GenBank/DDBJ whole genome shotgun (WGS) entry which is preliminary data.</text>
</comment>
<protein>
    <submittedName>
        <fullName evidence="10">Acyl-CoA dehydrogenase</fullName>
    </submittedName>
</protein>
<evidence type="ECO:0000256" key="3">
    <source>
        <dbReference type="ARBA" id="ARBA00022630"/>
    </source>
</evidence>
<sequence>MIRWSDEQKALRAVAEKAGEAVGADHLERDGPGSFAWEGWAGLRDIGLFGAPFDAAWGGAGLDLPTTMYVLEGLGHGCRDAGLTFSAVTHLVSTGVSVQRFGSESLKAHYLPSVCDGSLIGAHAITEPEGGSDVLNMRTTAVADGDAFVLKGTKSFVSNGPIADLVVVYARTGAAGALDGITAFLVPADTPGLAVGAPIGKMGLRTSPTSELFLDDVRVPRTHVLGAVGSGFLVLDEVMKWEILCSFASTLGEMCHRLERCVEQVRDRVQFGVNIGSNQAISHRVVDMRMDVETSRKWLYDTAEKFAGKQGIATDLAITKLVVSEANVRSALAAVQIFGGAGYSTEYGIEKELRNAVAGTIYSGTSEMQRQRLASFMGLHKSPAVQGG</sequence>
<gene>
    <name evidence="10" type="ORF">UK15_16485</name>
</gene>
<evidence type="ECO:0000313" key="10">
    <source>
        <dbReference type="EMBL" id="KJK38650.1"/>
    </source>
</evidence>
<dbReference type="PATRIC" id="fig|284040.3.peg.8306"/>
<reference evidence="11" key="1">
    <citation type="submission" date="2015-02" db="EMBL/GenBank/DDBJ databases">
        <authorList>
            <person name="Ju K.-S."/>
            <person name="Doroghazi J.R."/>
            <person name="Metcalf W."/>
        </authorList>
    </citation>
    <scope>NUCLEOTIDE SEQUENCE [LARGE SCALE GENOMIC DNA]</scope>
    <source>
        <strain evidence="11">NRRL B-16380</strain>
    </source>
</reference>
<dbReference type="InterPro" id="IPR046373">
    <property type="entry name" value="Acyl-CoA_Oxase/DH_mid-dom_sf"/>
</dbReference>
<dbReference type="Pfam" id="PF02770">
    <property type="entry name" value="Acyl-CoA_dh_M"/>
    <property type="match status" value="1"/>
</dbReference>